<feature type="compositionally biased region" description="Basic and acidic residues" evidence="7">
    <location>
        <begin position="2826"/>
        <end position="2849"/>
    </location>
</feature>
<feature type="region of interest" description="Disordered" evidence="7">
    <location>
        <begin position="925"/>
        <end position="959"/>
    </location>
</feature>
<feature type="region of interest" description="Disordered" evidence="7">
    <location>
        <begin position="2492"/>
        <end position="2883"/>
    </location>
</feature>
<dbReference type="Proteomes" id="UP000050795">
    <property type="component" value="Unassembled WGS sequence"/>
</dbReference>
<evidence type="ECO:0000256" key="6">
    <source>
        <dbReference type="ARBA" id="ARBA00023306"/>
    </source>
</evidence>
<name>A0AA85KJ96_TRIRE</name>
<feature type="region of interest" description="Disordered" evidence="7">
    <location>
        <begin position="2966"/>
        <end position="3050"/>
    </location>
</feature>
<feature type="compositionally biased region" description="Basic and acidic residues" evidence="7">
    <location>
        <begin position="2676"/>
        <end position="2689"/>
    </location>
</feature>
<evidence type="ECO:0000256" key="5">
    <source>
        <dbReference type="ARBA" id="ARBA00023242"/>
    </source>
</evidence>
<evidence type="ECO:0000313" key="9">
    <source>
        <dbReference type="Proteomes" id="UP000050795"/>
    </source>
</evidence>
<dbReference type="SUPFAM" id="SSF49879">
    <property type="entry name" value="SMAD/FHA domain"/>
    <property type="match status" value="1"/>
</dbReference>
<dbReference type="PRINTS" id="PR00929">
    <property type="entry name" value="ATHOOK"/>
</dbReference>
<reference evidence="9" key="1">
    <citation type="submission" date="2022-06" db="EMBL/GenBank/DDBJ databases">
        <authorList>
            <person name="Berger JAMES D."/>
            <person name="Berger JAMES D."/>
        </authorList>
    </citation>
    <scope>NUCLEOTIDE SEQUENCE [LARGE SCALE GENOMIC DNA]</scope>
</reference>
<dbReference type="InterPro" id="IPR017956">
    <property type="entry name" value="AT_hook_DNA-bd_motif"/>
</dbReference>
<sequence>MRVSGKIQIIRRDGTSGEPCNWHTDKCTIGSKTDSDIRIQHPSVASKHCELHLLDNGQVMAVSRVNEDYIMLVDNIPLEDSCMLSNNSVLTVGERQIRFMYPPGVTINASMPELVKKTPKQLVKDGAQCTPDSLPFVYQPKRTASVNRPATPVTRSPRPRSATPKRTLGTSERYGPVPPRQPATPPIIQVLRHEATSSQSKIQSSLQTPLNRFTKQSSMEKSRFDNFRNTGPCKSEKKDHLKFYTASNFPPLTSSTPGGMCSSTNLRSNQGIHSLVSPTPSANHLKSTVVEKNFSPGLNKILHKQLIVNESSNLSKLGRTDNPGNTSNQIKNQCDISKISLCHGRKNQSYLNEPETFHTAGNPSECLTESVNSTSLRSMKRKLPLNTSKSVNVFSAATDLESDYHGNENGPVIQDENYSSTGKQIAIKRKRGVSFGPPLSPEQFDKSLPPSTPVKRGETPLTKINHITPANATFKTNPDFSSRPLTPFPSKSKSTRSQLSVFSENTFNSPSYYTTSNRISAVISLPPTPDTNLLDSVDTKFTCSPGSYIENPVLTATYSAPVKKSSAYQKALRRRSLNFTGSTEKIPSLRAPPTTPVSMALLSRSTSKANSYVSPFEYESLVLTSPRYRSRQSENPLLLSPNNTKQDDGRTHVLPTQQASNTSTKTNKPRQSTRYSLPLYNKQEIISNKTTKQLTLTTIKNPENASSQRHPQASSKSHSNGQHTETTGTSGHPSFVLNDDNITPNKTLSSVSTADVVGLSGVKKLMKTPKSVYTPRVSGVGDLFVEKSSSKRGRGRPSSVPPEISPDDESATPRKRLSSVSTADVVGLSGVKKLMKTPKSVYTPRVSGVGDLFVEKSSSKRGRGRPSSVPLAIVSDDESATPRKRLSSVSTADVVGLSDVKKLMKTPKSVYTPRVSGVGDLFVEKSSSKRGRGRPSSVPLAIVSDDESATPRKRLSSVSTADVVGLSGVKKLMKTPKSVYTPRVSGVGDLFVEKSSSKRGRGRPSSIPPEISPDDESATPRKRLSSVSTADVVGLSGVKKLMKTPKSVYTPRVSGVGDLFVEKSSSKRGRGRPSSIPPEISPDDESATPRKRLSSVSTADVVGLSDVKKLMKTPKSVYTPRVSGVGDLFVEKSSSKRGRGRPSSIPPEISPDDESATPRKRLSSVSTADVVGLSGVKKLMKTPKSVYTPRVSGVGDLFVEESSSKRGRGRPSSVPPEISPDDESATPRKRLSSVSTADVVGLSDVKKLMKTPKSVYTPRVSGVGDLFVEKSSSKRGRGRPSSIPPEISPDDESATPRKRLSSVSTADVVGLSGVKKLMKTPKSVYTPRVSGVGDLFVEKSSSKRGRGRPSSVPLAIVSDNESATPRKRLSSVSTADVVGLSDVKKLMKTPKSVYTPRVSGVGDLFVEKSSSKRGRGRPSSVPLAIVSDDESATPRKRLSSVSTADVVGLSGVKKLMKTPKSVYTPRVSGVGDLFVEKLSSKRGRGRPSSIPPEISPDDESATPRKRLSSVSTADVVGLSDVKKLMKTPKSVYTPRVSGVGDLFVEESSSKRGRGRPSSVPPEISPDDESATPRKRLSSVSTADVVGLSDVKKLMKTPKSVYTPRVSGVGDLFVEESSSKRGRGRPSSVPPEISPDDESATPRKRLSSVSTADVVGLSDVKKLMKTPKSVYTPRVSGVGDLFVEKSSSKRGSGRPSSIPPEISPDDESATPRKRLSSVSTADVVGLSGVKKLMKTPKSVYTPRVSGVGDLFVEKSSSKRGRGRPSSIPPEISPDDESATPRKRLSSVSTADVVGLSDVKKLMKTPKSVYTPRVSGVGDLFVEESSSKRGRGRPSSVPPEISPDDESATPRKRLSSVSTADVVGLSGVKKLMKTPKSVYTPRVSGVGDLFVEKSSSKRGRGRPSSVPLAIVSDDESATPRKRLSSVSTADVVGLSDVKKLMKTPKSVYTPRVSGVGDLFVEKSSSKRGRGRPSSVPPEISPDDESATPRKRLSSVSTADVVGLSDVKKLMKTPKSVYTPRVSGVGDLFVEKLSSKRGRGRPSSIPPEISPDDESATPRKRLSSVSTADVVGLSDVKKLMKTPKSVYTPRVSGVGDLFVEKSSSKRGRGRPSSIPPEISPDDESATPRKRLSSVSTADVVGLSGVKKLMKTPKSVYTPRVSGVGDLFVEKSSSKRGRGRPSSIPPEISPDDESATPRKRLSSVSTADVVGLSDVKKLMKTPKSVYTPRVSGVGDLFVEKSSSKRGRGRPSSIPPEISPDDESATPRKRLSSVSTADVVGLSGVKKLMKTPKSVYTPRVSGVGDLFVEKSSSKRGRGRPSSVPPEISPDDESATPRKRLSSVSTADVVGLSDVKKLMKTPKSVYTPRVSGVGDLFVEKSSSKRGRGRPSSVPLAIVSDNESATPRKRLSSVSTADVVGLSDVKKLMKTPKSVYTPRVSGVGDLFVEKSSSKRGRGRPSSVPLAIVSDDESATPRKRLSSVSTADVVGLSGVKKLMKTPKSVYTPRVSGVGDLFVEKSSSKRGRGRPSSVPPEISPDDESATPRKRLSSVSTGDVGNVTRKSDAMSKAFGGKRKPETNSAVVVNVGEKAPNERTESPAERVTRKRNVEANNEVRVNEGRRIPTDRTESPAKRVTRRLKLETDSEMRRNEGQKMPTDRAESPAKRVTRRRKVETNSAVVVSEGEKTLTERTESPAKRVTRKRNVEANNEVRFNEGEKIPTDTTESPAKRVTRKRNVEANNEVRVNEGQKIPTDTTESPAKRVTRRRKVETNSAVVVSEGEKTPTERTESPAKRVTRKRNVEANNEVRFNEGEKIPTDTTESPAKRVTRRRKVETNSEMRVNEGQKMPTDRTESPAKRVTRRRNVETNNEVRVNEGRKIPTDTTVSPAKRVTRKRNVETNNEVRVNEGRKIPTDTTESPAKRVTRRRKVETNSAVVVSEGEKTPTERTESPAKRVTRKRNVEANNEVRFNEGEKIPTDTTESPAKRVTRKRNVEANNEVRFNEGEKIPTDTTESPAKRITRKRKVETNSAVAVNKKQRKLPDTAKSPTAVRITRSRS</sequence>
<evidence type="ECO:0000256" key="1">
    <source>
        <dbReference type="ARBA" id="ARBA00004123"/>
    </source>
</evidence>
<feature type="region of interest" description="Disordered" evidence="7">
    <location>
        <begin position="1339"/>
        <end position="1368"/>
    </location>
</feature>
<evidence type="ECO:0000256" key="3">
    <source>
        <dbReference type="ARBA" id="ARBA00022553"/>
    </source>
</evidence>
<dbReference type="SMART" id="SM00384">
    <property type="entry name" value="AT_hook"/>
    <property type="match status" value="26"/>
</dbReference>
<feature type="region of interest" description="Disordered" evidence="7">
    <location>
        <begin position="1477"/>
        <end position="1512"/>
    </location>
</feature>
<feature type="region of interest" description="Disordered" evidence="7">
    <location>
        <begin position="2216"/>
        <end position="2270"/>
    </location>
</feature>
<feature type="region of interest" description="Disordered" evidence="7">
    <location>
        <begin position="2147"/>
        <end position="2203"/>
    </location>
</feature>
<feature type="region of interest" description="Disordered" evidence="7">
    <location>
        <begin position="2078"/>
        <end position="2132"/>
    </location>
</feature>
<feature type="region of interest" description="Disordered" evidence="7">
    <location>
        <begin position="2439"/>
        <end position="2477"/>
    </location>
</feature>
<keyword evidence="5" id="KW-0539">Nucleus</keyword>
<dbReference type="GO" id="GO:0005634">
    <property type="term" value="C:nucleus"/>
    <property type="evidence" value="ECO:0007669"/>
    <property type="project" value="UniProtKB-SubCell"/>
</dbReference>
<feature type="region of interest" description="Disordered" evidence="7">
    <location>
        <begin position="1956"/>
        <end position="1995"/>
    </location>
</feature>
<feature type="region of interest" description="Disordered" evidence="7">
    <location>
        <begin position="434"/>
        <end position="459"/>
    </location>
</feature>
<dbReference type="GO" id="GO:0007088">
    <property type="term" value="P:regulation of mitotic nuclear division"/>
    <property type="evidence" value="ECO:0007669"/>
    <property type="project" value="TreeGrafter"/>
</dbReference>
<feature type="region of interest" description="Disordered" evidence="7">
    <location>
        <begin position="1112"/>
        <end position="1166"/>
    </location>
</feature>
<dbReference type="PROSITE" id="PS50006">
    <property type="entry name" value="FHA_DOMAIN"/>
    <property type="match status" value="1"/>
</dbReference>
<dbReference type="GO" id="GO:0051983">
    <property type="term" value="P:regulation of chromosome segregation"/>
    <property type="evidence" value="ECO:0007669"/>
    <property type="project" value="TreeGrafter"/>
</dbReference>
<feature type="region of interest" description="Disordered" evidence="7">
    <location>
        <begin position="784"/>
        <end position="821"/>
    </location>
</feature>
<feature type="region of interest" description="Disordered" evidence="7">
    <location>
        <begin position="2904"/>
        <end position="2949"/>
    </location>
</feature>
<dbReference type="PANTHER" id="PTHR21603">
    <property type="entry name" value="ANTIGEN KI-67-LIKE PROTEIN"/>
    <property type="match status" value="1"/>
</dbReference>
<feature type="compositionally biased region" description="Polar residues" evidence="7">
    <location>
        <begin position="654"/>
        <end position="675"/>
    </location>
</feature>
<evidence type="ECO:0000256" key="7">
    <source>
        <dbReference type="SAM" id="MobiDB-lite"/>
    </source>
</evidence>
<dbReference type="InterPro" id="IPR000253">
    <property type="entry name" value="FHA_dom"/>
</dbReference>
<feature type="compositionally biased region" description="Polar residues" evidence="7">
    <location>
        <begin position="702"/>
        <end position="732"/>
    </location>
</feature>
<feature type="compositionally biased region" description="Basic and acidic residues" evidence="7">
    <location>
        <begin position="2632"/>
        <end position="2657"/>
    </location>
</feature>
<dbReference type="WBParaSite" id="TREG1_98070.1">
    <property type="protein sequence ID" value="TREG1_98070.1"/>
    <property type="gene ID" value="TREG1_98070"/>
</dbReference>
<dbReference type="Pfam" id="PF00498">
    <property type="entry name" value="FHA"/>
    <property type="match status" value="1"/>
</dbReference>
<dbReference type="InterPro" id="IPR029334">
    <property type="entry name" value="PP1-bd"/>
</dbReference>
<keyword evidence="4" id="KW-0832">Ubl conjugation</keyword>
<dbReference type="GO" id="GO:0003677">
    <property type="term" value="F:DNA binding"/>
    <property type="evidence" value="ECO:0007669"/>
    <property type="project" value="InterPro"/>
</dbReference>
<feature type="compositionally biased region" description="Basic and acidic residues" evidence="7">
    <location>
        <begin position="2772"/>
        <end position="2785"/>
    </location>
</feature>
<comment type="subcellular location">
    <subcellularLocation>
        <location evidence="1">Nucleus</location>
    </subcellularLocation>
</comment>
<feature type="region of interest" description="Disordered" evidence="7">
    <location>
        <begin position="1404"/>
        <end position="1442"/>
    </location>
</feature>
<feature type="compositionally biased region" description="Basic and acidic residues" evidence="7">
    <location>
        <begin position="2609"/>
        <end position="2625"/>
    </location>
</feature>
<evidence type="ECO:0000256" key="2">
    <source>
        <dbReference type="ARBA" id="ARBA00022499"/>
    </source>
</evidence>
<feature type="region of interest" description="Disordered" evidence="7">
    <location>
        <begin position="983"/>
        <end position="1028"/>
    </location>
</feature>
<feature type="domain" description="FHA" evidence="8">
    <location>
        <begin position="27"/>
        <end position="96"/>
    </location>
</feature>
<dbReference type="Pfam" id="PF15276">
    <property type="entry name" value="PP1_bind"/>
    <property type="match status" value="1"/>
</dbReference>
<dbReference type="PANTHER" id="PTHR21603:SF16">
    <property type="entry name" value="CELL DIVISION CYCLE-ASSOCIATED PROTEIN 2"/>
    <property type="match status" value="1"/>
</dbReference>
<keyword evidence="3" id="KW-0597">Phosphoprotein</keyword>
<feature type="region of interest" description="Disordered" evidence="7">
    <location>
        <begin position="1595"/>
        <end position="1650"/>
    </location>
</feature>
<feature type="region of interest" description="Disordered" evidence="7">
    <location>
        <begin position="2282"/>
        <end position="2340"/>
    </location>
</feature>
<feature type="region of interest" description="Disordered" evidence="7">
    <location>
        <begin position="1181"/>
        <end position="1304"/>
    </location>
</feature>
<feature type="region of interest" description="Disordered" evidence="7">
    <location>
        <begin position="627"/>
        <end position="688"/>
    </location>
</feature>
<feature type="region of interest" description="Disordered" evidence="7">
    <location>
        <begin position="140"/>
        <end position="184"/>
    </location>
</feature>
<feature type="region of interest" description="Disordered" evidence="7">
    <location>
        <begin position="2029"/>
        <end position="2065"/>
    </location>
</feature>
<keyword evidence="9" id="KW-1185">Reference proteome</keyword>
<feature type="region of interest" description="Disordered" evidence="7">
    <location>
        <begin position="1881"/>
        <end position="1926"/>
    </location>
</feature>
<feature type="region of interest" description="Disordered" evidence="7">
    <location>
        <begin position="1526"/>
        <end position="1581"/>
    </location>
</feature>
<feature type="region of interest" description="Disordered" evidence="7">
    <location>
        <begin position="1733"/>
        <end position="1788"/>
    </location>
</feature>
<accession>A0AA85KJ96</accession>
<dbReference type="Gene3D" id="2.60.200.20">
    <property type="match status" value="1"/>
</dbReference>
<organism evidence="9 10">
    <name type="scientific">Trichobilharzia regenti</name>
    <name type="common">Nasal bird schistosome</name>
    <dbReference type="NCBI Taxonomy" id="157069"/>
    <lineage>
        <taxon>Eukaryota</taxon>
        <taxon>Metazoa</taxon>
        <taxon>Spiralia</taxon>
        <taxon>Lophotrochozoa</taxon>
        <taxon>Platyhelminthes</taxon>
        <taxon>Trematoda</taxon>
        <taxon>Digenea</taxon>
        <taxon>Strigeidida</taxon>
        <taxon>Schistosomatoidea</taxon>
        <taxon>Schistosomatidae</taxon>
        <taxon>Trichobilharzia</taxon>
    </lineage>
</organism>
<feature type="compositionally biased region" description="Basic and acidic residues" evidence="7">
    <location>
        <begin position="2932"/>
        <end position="2945"/>
    </location>
</feature>
<keyword evidence="2" id="KW-1017">Isopeptide bond</keyword>
<feature type="compositionally biased region" description="Basic and acidic residues" evidence="7">
    <location>
        <begin position="2584"/>
        <end position="2602"/>
    </location>
</feature>
<keyword evidence="6" id="KW-0131">Cell cycle</keyword>
<dbReference type="CDD" id="cd22673">
    <property type="entry name" value="FHA_Ki67"/>
    <property type="match status" value="1"/>
</dbReference>
<feature type="region of interest" description="Disordered" evidence="7">
    <location>
        <begin position="702"/>
        <end position="741"/>
    </location>
</feature>
<evidence type="ECO:0000313" key="10">
    <source>
        <dbReference type="WBParaSite" id="TREG1_98070.1"/>
    </source>
</evidence>
<feature type="region of interest" description="Disordered" evidence="7">
    <location>
        <begin position="2370"/>
        <end position="2403"/>
    </location>
</feature>
<feature type="region of interest" description="Disordered" evidence="7">
    <location>
        <begin position="1041"/>
        <end position="1099"/>
    </location>
</feature>
<feature type="region of interest" description="Disordered" evidence="7">
    <location>
        <begin position="1664"/>
        <end position="1718"/>
    </location>
</feature>
<evidence type="ECO:0000256" key="4">
    <source>
        <dbReference type="ARBA" id="ARBA00022843"/>
    </source>
</evidence>
<dbReference type="GO" id="GO:0005694">
    <property type="term" value="C:chromosome"/>
    <property type="evidence" value="ECO:0007669"/>
    <property type="project" value="TreeGrafter"/>
</dbReference>
<reference evidence="10" key="2">
    <citation type="submission" date="2023-11" db="UniProtKB">
        <authorList>
            <consortium name="WormBaseParasite"/>
        </authorList>
    </citation>
    <scope>IDENTIFICATION</scope>
</reference>
<feature type="region of interest" description="Disordered" evidence="7">
    <location>
        <begin position="856"/>
        <end position="887"/>
    </location>
</feature>
<proteinExistence type="predicted"/>
<protein>
    <recommendedName>
        <fullName evidence="8">FHA domain-containing protein</fullName>
    </recommendedName>
</protein>
<dbReference type="InterPro" id="IPR008984">
    <property type="entry name" value="SMAD_FHA_dom_sf"/>
</dbReference>
<feature type="region of interest" description="Disordered" evidence="7">
    <location>
        <begin position="1800"/>
        <end position="1856"/>
    </location>
</feature>
<evidence type="ECO:0000259" key="8">
    <source>
        <dbReference type="PROSITE" id="PS50006"/>
    </source>
</evidence>